<gene>
    <name evidence="2" type="ORF">CVIRNUC_000037</name>
</gene>
<proteinExistence type="predicted"/>
<sequence length="796" mass="85148">MQISIVLTAAARSQDQAAKQQIMWMEKPHAVVRHMDDATEDGTMWSALESQSWETGSGASPLDGLQLPDWSESGVISSNDSLTGIGGLADPELQLPHWGCQSPPPDASSAHQPTCQPPGVTFHGADICNEALLYPAMRPLTSRESALSTRHSSSERYHGYEASNPQPCLTTDCPPVGQWAASEQLASETACIRAASLELMMDPPMRLARGGQADMHSSTLPAELPSYHELMSATVAPWGDSSLLRRSWDFGCLGSSPPLQTVNTVSVPQRTASTGSDDSISLALKRPPALLPRAPQAFPLLSHADLGVQSINLPLLGPLEIMPLSSGLVAEALEGLQAACHPQEPEDIIKLPSLPRLAMLHSLPNFARAVFPEDALSAPGVAVAVNDNTARETIGAMTGQPDWGRQADDTAAAAIHPPLGFRANTSKAPHQGLGMPEMSQGSLCTPRVLPRRAAKRRRSVWDPNLDENSDWAPEVAAPQAGGRTRRAPPAQCAERVSDSVLRNRVTQRQYLQRKKGRMAAMHAHVPALEARLDALQAELAPLLDRHQALAEALPWARQLDEVQFVASLGSIKANCMKLKKATIHQRYQQDPSGACRLLFRQLAGRERDGYAAEAAGLPDLMALHLVGAPDMGRGRSKNLPLPMPEVLARLRLTRVQKEQLAEQGTENATVLTMRQGQSAGIASMLQALLRSPLESTHLGFKSALVTHALCGQLAGLERHCAEADARSLAACAKVLNEGQAVKLAQLTDRHRGAAAALCAEVAGARPARSAPQGPCRAAAASSMLSMTDIPYPQVLN</sequence>
<dbReference type="EMBL" id="CAUYUE010000001">
    <property type="protein sequence ID" value="CAK0731747.1"/>
    <property type="molecule type" value="Genomic_DNA"/>
</dbReference>
<comment type="caution">
    <text evidence="2">The sequence shown here is derived from an EMBL/GenBank/DDBJ whole genome shotgun (WGS) entry which is preliminary data.</text>
</comment>
<organism evidence="2 3">
    <name type="scientific">Coccomyxa viridis</name>
    <dbReference type="NCBI Taxonomy" id="1274662"/>
    <lineage>
        <taxon>Eukaryota</taxon>
        <taxon>Viridiplantae</taxon>
        <taxon>Chlorophyta</taxon>
        <taxon>core chlorophytes</taxon>
        <taxon>Trebouxiophyceae</taxon>
        <taxon>Trebouxiophyceae incertae sedis</taxon>
        <taxon>Coccomyxaceae</taxon>
        <taxon>Coccomyxa</taxon>
    </lineage>
</organism>
<evidence type="ECO:0000313" key="3">
    <source>
        <dbReference type="Proteomes" id="UP001314263"/>
    </source>
</evidence>
<keyword evidence="3" id="KW-1185">Reference proteome</keyword>
<evidence type="ECO:0008006" key="4">
    <source>
        <dbReference type="Google" id="ProtNLM"/>
    </source>
</evidence>
<accession>A0AAV1HQK1</accession>
<name>A0AAV1HQK1_9CHLO</name>
<dbReference type="Proteomes" id="UP001314263">
    <property type="component" value="Unassembled WGS sequence"/>
</dbReference>
<feature type="region of interest" description="Disordered" evidence="1">
    <location>
        <begin position="463"/>
        <end position="497"/>
    </location>
</feature>
<dbReference type="AlphaFoldDB" id="A0AAV1HQK1"/>
<feature type="region of interest" description="Disordered" evidence="1">
    <location>
        <begin position="144"/>
        <end position="164"/>
    </location>
</feature>
<evidence type="ECO:0000256" key="1">
    <source>
        <dbReference type="SAM" id="MobiDB-lite"/>
    </source>
</evidence>
<reference evidence="2 3" key="1">
    <citation type="submission" date="2023-10" db="EMBL/GenBank/DDBJ databases">
        <authorList>
            <person name="Maclean D."/>
            <person name="Macfadyen A."/>
        </authorList>
    </citation>
    <scope>NUCLEOTIDE SEQUENCE [LARGE SCALE GENOMIC DNA]</scope>
</reference>
<evidence type="ECO:0000313" key="2">
    <source>
        <dbReference type="EMBL" id="CAK0731747.1"/>
    </source>
</evidence>
<protein>
    <recommendedName>
        <fullName evidence="4">BZIP domain-containing protein</fullName>
    </recommendedName>
</protein>